<accession>A0AAQ4F089</accession>
<reference evidence="1 2" key="1">
    <citation type="journal article" date="2023" name="Arcadia Sci">
        <title>De novo assembly of a long-read Amblyomma americanum tick genome.</title>
        <authorList>
            <person name="Chou S."/>
            <person name="Poskanzer K.E."/>
            <person name="Rollins M."/>
            <person name="Thuy-Boun P.S."/>
        </authorList>
    </citation>
    <scope>NUCLEOTIDE SEQUENCE [LARGE SCALE GENOMIC DNA]</scope>
    <source>
        <strain evidence="1">F_SG_1</strain>
        <tissue evidence="1">Salivary glands</tissue>
    </source>
</reference>
<organism evidence="1 2">
    <name type="scientific">Amblyomma americanum</name>
    <name type="common">Lone star tick</name>
    <dbReference type="NCBI Taxonomy" id="6943"/>
    <lineage>
        <taxon>Eukaryota</taxon>
        <taxon>Metazoa</taxon>
        <taxon>Ecdysozoa</taxon>
        <taxon>Arthropoda</taxon>
        <taxon>Chelicerata</taxon>
        <taxon>Arachnida</taxon>
        <taxon>Acari</taxon>
        <taxon>Parasitiformes</taxon>
        <taxon>Ixodida</taxon>
        <taxon>Ixodoidea</taxon>
        <taxon>Ixodidae</taxon>
        <taxon>Amblyomminae</taxon>
        <taxon>Amblyomma</taxon>
    </lineage>
</organism>
<comment type="caution">
    <text evidence="1">The sequence shown here is derived from an EMBL/GenBank/DDBJ whole genome shotgun (WGS) entry which is preliminary data.</text>
</comment>
<dbReference type="AlphaFoldDB" id="A0AAQ4F089"/>
<dbReference type="Proteomes" id="UP001321473">
    <property type="component" value="Unassembled WGS sequence"/>
</dbReference>
<dbReference type="EMBL" id="JARKHS020008759">
    <property type="protein sequence ID" value="KAK8780516.1"/>
    <property type="molecule type" value="Genomic_DNA"/>
</dbReference>
<dbReference type="GO" id="GO:0008237">
    <property type="term" value="F:metallopeptidase activity"/>
    <property type="evidence" value="ECO:0007669"/>
    <property type="project" value="InterPro"/>
</dbReference>
<proteinExistence type="predicted"/>
<dbReference type="InterPro" id="IPR024079">
    <property type="entry name" value="MetalloPept_cat_dom_sf"/>
</dbReference>
<protein>
    <submittedName>
        <fullName evidence="1">Uncharacterized protein</fullName>
    </submittedName>
</protein>
<gene>
    <name evidence="1" type="ORF">V5799_018143</name>
</gene>
<dbReference type="SUPFAM" id="SSF55486">
    <property type="entry name" value="Metalloproteases ('zincins'), catalytic domain"/>
    <property type="match status" value="1"/>
</dbReference>
<name>A0AAQ4F089_AMBAM</name>
<keyword evidence="2" id="KW-1185">Reference proteome</keyword>
<evidence type="ECO:0000313" key="2">
    <source>
        <dbReference type="Proteomes" id="UP001321473"/>
    </source>
</evidence>
<dbReference type="InterPro" id="IPR042089">
    <property type="entry name" value="Peptidase_M13_dom_2"/>
</dbReference>
<evidence type="ECO:0000313" key="1">
    <source>
        <dbReference type="EMBL" id="KAK8780516.1"/>
    </source>
</evidence>
<sequence>MKRTFTDTIKTIGPYVQEVAPDGVRYKAAVMLAQCTDLVNVTAPEDLQDLMNQLNLDVYTPPTNAPTEPDDLLALHVEPAYANGFSGLMRIQPRAWHSLSVDFNNQDWQEVLSLERDYKTQWTSSVPTSPRLVVGFPSFATTPESLDAYYETFLISQKSFLGNWLAAAEARRRRLSPDDDHLDALSMEVYVDTDGAVLVPAALFMVPFFLPDGPVAANVGGLGHVIAKALVER</sequence>
<dbReference type="Gene3D" id="3.40.390.10">
    <property type="entry name" value="Collagenase (Catalytic Domain)"/>
    <property type="match status" value="1"/>
</dbReference>
<dbReference type="Gene3D" id="1.10.1380.10">
    <property type="entry name" value="Neutral endopeptidase , domain2"/>
    <property type="match status" value="1"/>
</dbReference>